<keyword evidence="2" id="KW-1185">Reference proteome</keyword>
<proteinExistence type="predicted"/>
<dbReference type="InterPro" id="IPR056510">
    <property type="entry name" value="WapI"/>
</dbReference>
<comment type="caution">
    <text evidence="1">The sequence shown here is derived from an EMBL/GenBank/DDBJ whole genome shotgun (WGS) entry which is preliminary data.</text>
</comment>
<dbReference type="STRING" id="1185876.BN8_04413"/>
<dbReference type="EMBL" id="CAIT01000009">
    <property type="protein sequence ID" value="CCH55173.1"/>
    <property type="molecule type" value="Genomic_DNA"/>
</dbReference>
<gene>
    <name evidence="1" type="ORF">BN8_04413</name>
</gene>
<accession>I2GMP5</accession>
<name>I2GMP5_9BACT</name>
<evidence type="ECO:0000313" key="2">
    <source>
        <dbReference type="Proteomes" id="UP000009309"/>
    </source>
</evidence>
<dbReference type="AlphaFoldDB" id="I2GMP5"/>
<protein>
    <submittedName>
        <fullName evidence="1">Uncharacterized protein</fullName>
    </submittedName>
</protein>
<sequence>MTYSMLLNGQRSYFELNLLDYEHPQTAPSSADRNLLWVAVRTGWQHHQSTATAAILHTYEIERLIHWLRHLCTTGRPLPRLLFSEPCLSFECISADTDEFLLQIKLAFEVAPDWHYDPFTPFWLPVVINKHKLSEAIHQLEQQFSNFPVRG</sequence>
<reference evidence="1 2" key="1">
    <citation type="journal article" date="2012" name="J. Bacteriol.">
        <title>Genome Sequence of the Filamentous Bacterium Fibrisoma limi BUZ 3T.</title>
        <authorList>
            <person name="Filippini M."/>
            <person name="Qi W."/>
            <person name="Jaenicke S."/>
            <person name="Goesmann A."/>
            <person name="Smits T.H."/>
            <person name="Bagheri H.C."/>
        </authorList>
    </citation>
    <scope>NUCLEOTIDE SEQUENCE [LARGE SCALE GENOMIC DNA]</scope>
    <source>
        <strain evidence="2">BUZ 3T</strain>
    </source>
</reference>
<dbReference type="Pfam" id="PF24716">
    <property type="entry name" value="WapI"/>
    <property type="match status" value="1"/>
</dbReference>
<dbReference type="Proteomes" id="UP000009309">
    <property type="component" value="Unassembled WGS sequence"/>
</dbReference>
<organism evidence="1 2">
    <name type="scientific">Fibrisoma limi BUZ 3</name>
    <dbReference type="NCBI Taxonomy" id="1185876"/>
    <lineage>
        <taxon>Bacteria</taxon>
        <taxon>Pseudomonadati</taxon>
        <taxon>Bacteroidota</taxon>
        <taxon>Cytophagia</taxon>
        <taxon>Cytophagales</taxon>
        <taxon>Spirosomataceae</taxon>
        <taxon>Fibrisoma</taxon>
    </lineage>
</organism>
<evidence type="ECO:0000313" key="1">
    <source>
        <dbReference type="EMBL" id="CCH55173.1"/>
    </source>
</evidence>